<name>A0A0F8XRG2_9ZZZZ</name>
<dbReference type="AlphaFoldDB" id="A0A0F8XRG2"/>
<reference evidence="1" key="1">
    <citation type="journal article" date="2015" name="Nature">
        <title>Complex archaea that bridge the gap between prokaryotes and eukaryotes.</title>
        <authorList>
            <person name="Spang A."/>
            <person name="Saw J.H."/>
            <person name="Jorgensen S.L."/>
            <person name="Zaremba-Niedzwiedzka K."/>
            <person name="Martijn J."/>
            <person name="Lind A.E."/>
            <person name="van Eijk R."/>
            <person name="Schleper C."/>
            <person name="Guy L."/>
            <person name="Ettema T.J."/>
        </authorList>
    </citation>
    <scope>NUCLEOTIDE SEQUENCE</scope>
</reference>
<comment type="caution">
    <text evidence="1">The sequence shown here is derived from an EMBL/GenBank/DDBJ whole genome shotgun (WGS) entry which is preliminary data.</text>
</comment>
<organism evidence="1">
    <name type="scientific">marine sediment metagenome</name>
    <dbReference type="NCBI Taxonomy" id="412755"/>
    <lineage>
        <taxon>unclassified sequences</taxon>
        <taxon>metagenomes</taxon>
        <taxon>ecological metagenomes</taxon>
    </lineage>
</organism>
<gene>
    <name evidence="1" type="ORF">LCGC14_2990760</name>
</gene>
<evidence type="ECO:0000313" key="1">
    <source>
        <dbReference type="EMBL" id="KKK63790.1"/>
    </source>
</evidence>
<dbReference type="EMBL" id="LAZR01061331">
    <property type="protein sequence ID" value="KKK63790.1"/>
    <property type="molecule type" value="Genomic_DNA"/>
</dbReference>
<accession>A0A0F8XRG2</accession>
<proteinExistence type="predicted"/>
<sequence>MAQRRATLKLDLTPLKWLAKRYKGQGLPGGLDEQWGKIYERFVRRRFTRAGDGTWRPLAPSTIAARRKGKGTGAAQILRDTGILFKALTIRAPGNLFEKIKQGVRYGFGGVSRHPGGKAT</sequence>
<evidence type="ECO:0008006" key="2">
    <source>
        <dbReference type="Google" id="ProtNLM"/>
    </source>
</evidence>
<feature type="non-terminal residue" evidence="1">
    <location>
        <position position="120"/>
    </location>
</feature>
<protein>
    <recommendedName>
        <fullName evidence="2">Phage virion morphogenesis protein</fullName>
    </recommendedName>
</protein>